<dbReference type="EMBL" id="MRZV01002201">
    <property type="protein sequence ID" value="PIK34359.1"/>
    <property type="molecule type" value="Genomic_DNA"/>
</dbReference>
<feature type="region of interest" description="Disordered" evidence="9">
    <location>
        <begin position="117"/>
        <end position="169"/>
    </location>
</feature>
<dbReference type="AlphaFoldDB" id="A0A2G8JF80"/>
<dbReference type="GO" id="GO:0071880">
    <property type="term" value="P:adenylate cyclase-activating adrenergic receptor signaling pathway"/>
    <property type="evidence" value="ECO:0007669"/>
    <property type="project" value="TreeGrafter"/>
</dbReference>
<dbReference type="OrthoDB" id="10034726at2759"/>
<name>A0A2G8JF80_STIJA</name>
<protein>
    <submittedName>
        <fullName evidence="12">Putative alpha-1A adrenergic receptor</fullName>
    </submittedName>
</protein>
<feature type="transmembrane region" description="Helical" evidence="10">
    <location>
        <begin position="82"/>
        <end position="105"/>
    </location>
</feature>
<feature type="domain" description="G-protein coupled receptors family 1 profile" evidence="11">
    <location>
        <begin position="1"/>
        <end position="169"/>
    </location>
</feature>
<evidence type="ECO:0000256" key="8">
    <source>
        <dbReference type="ARBA" id="ARBA00023224"/>
    </source>
</evidence>
<dbReference type="GO" id="GO:0007267">
    <property type="term" value="P:cell-cell signaling"/>
    <property type="evidence" value="ECO:0007669"/>
    <property type="project" value="TreeGrafter"/>
</dbReference>
<organism evidence="12 13">
    <name type="scientific">Stichopus japonicus</name>
    <name type="common">Sea cucumber</name>
    <dbReference type="NCBI Taxonomy" id="307972"/>
    <lineage>
        <taxon>Eukaryota</taxon>
        <taxon>Metazoa</taxon>
        <taxon>Echinodermata</taxon>
        <taxon>Eleutherozoa</taxon>
        <taxon>Echinozoa</taxon>
        <taxon>Holothuroidea</taxon>
        <taxon>Aspidochirotacea</taxon>
        <taxon>Aspidochirotida</taxon>
        <taxon>Stichopodidae</taxon>
        <taxon>Apostichopus</taxon>
    </lineage>
</organism>
<reference evidence="12 13" key="1">
    <citation type="journal article" date="2017" name="PLoS Biol.">
        <title>The sea cucumber genome provides insights into morphological evolution and visceral regeneration.</title>
        <authorList>
            <person name="Zhang X."/>
            <person name="Sun L."/>
            <person name="Yuan J."/>
            <person name="Sun Y."/>
            <person name="Gao Y."/>
            <person name="Zhang L."/>
            <person name="Li S."/>
            <person name="Dai H."/>
            <person name="Hamel J.F."/>
            <person name="Liu C."/>
            <person name="Yu Y."/>
            <person name="Liu S."/>
            <person name="Lin W."/>
            <person name="Guo K."/>
            <person name="Jin S."/>
            <person name="Xu P."/>
            <person name="Storey K.B."/>
            <person name="Huan P."/>
            <person name="Zhang T."/>
            <person name="Zhou Y."/>
            <person name="Zhang J."/>
            <person name="Lin C."/>
            <person name="Li X."/>
            <person name="Xing L."/>
            <person name="Huo D."/>
            <person name="Sun M."/>
            <person name="Wang L."/>
            <person name="Mercier A."/>
            <person name="Li F."/>
            <person name="Yang H."/>
            <person name="Xiang J."/>
        </authorList>
    </citation>
    <scope>NUCLEOTIDE SEQUENCE [LARGE SCALE GENOMIC DNA]</scope>
    <source>
        <strain evidence="12">Shaxun</strain>
        <tissue evidence="12">Muscle</tissue>
    </source>
</reference>
<evidence type="ECO:0000256" key="4">
    <source>
        <dbReference type="ARBA" id="ARBA00022989"/>
    </source>
</evidence>
<dbReference type="Pfam" id="PF00001">
    <property type="entry name" value="7tm_1"/>
    <property type="match status" value="1"/>
</dbReference>
<evidence type="ECO:0000313" key="12">
    <source>
        <dbReference type="EMBL" id="PIK34359.1"/>
    </source>
</evidence>
<feature type="compositionally biased region" description="Polar residues" evidence="9">
    <location>
        <begin position="141"/>
        <end position="151"/>
    </location>
</feature>
<sequence>MGGYGRSLLHCVYHESVRDQHRPIYRGDQAPQTQVDHDPRRACWLIVLVWISSFSIAVGPLFGWRPPKDDPLECPLSNQVDYVVFSVIGSFYVPTLVIVVLYFKIYRAVCKESKKLKTNSRDDDSEEKSKEVSLRIHRGAENNSFSSQTRISRQRLSQKRALTFNREKK</sequence>
<dbReference type="GO" id="GO:0005886">
    <property type="term" value="C:plasma membrane"/>
    <property type="evidence" value="ECO:0007669"/>
    <property type="project" value="UniProtKB-SubCell"/>
</dbReference>
<accession>A0A2G8JF80</accession>
<dbReference type="Proteomes" id="UP000230750">
    <property type="component" value="Unassembled WGS sequence"/>
</dbReference>
<evidence type="ECO:0000256" key="1">
    <source>
        <dbReference type="ARBA" id="ARBA00004651"/>
    </source>
</evidence>
<dbReference type="InterPro" id="IPR000276">
    <property type="entry name" value="GPCR_Rhodpsn"/>
</dbReference>
<dbReference type="Gene3D" id="1.20.1070.10">
    <property type="entry name" value="Rhodopsin 7-helix transmembrane proteins"/>
    <property type="match status" value="1"/>
</dbReference>
<proteinExistence type="predicted"/>
<evidence type="ECO:0000256" key="3">
    <source>
        <dbReference type="ARBA" id="ARBA00022692"/>
    </source>
</evidence>
<evidence type="ECO:0000256" key="5">
    <source>
        <dbReference type="ARBA" id="ARBA00023040"/>
    </source>
</evidence>
<evidence type="ECO:0000256" key="6">
    <source>
        <dbReference type="ARBA" id="ARBA00023136"/>
    </source>
</evidence>
<keyword evidence="13" id="KW-1185">Reference proteome</keyword>
<dbReference type="InterPro" id="IPR017452">
    <property type="entry name" value="GPCR_Rhodpsn_7TM"/>
</dbReference>
<dbReference type="PROSITE" id="PS50262">
    <property type="entry name" value="G_PROTEIN_RECEP_F1_2"/>
    <property type="match status" value="1"/>
</dbReference>
<keyword evidence="8" id="KW-0807">Transducer</keyword>
<keyword evidence="7 12" id="KW-0675">Receptor</keyword>
<dbReference type="PRINTS" id="PR00237">
    <property type="entry name" value="GPCRRHODOPSN"/>
</dbReference>
<feature type="transmembrane region" description="Helical" evidence="10">
    <location>
        <begin position="42"/>
        <end position="62"/>
    </location>
</feature>
<comment type="subcellular location">
    <subcellularLocation>
        <location evidence="1">Cell membrane</location>
        <topology evidence="1">Multi-pass membrane protein</topology>
    </subcellularLocation>
</comment>
<evidence type="ECO:0000256" key="9">
    <source>
        <dbReference type="SAM" id="MobiDB-lite"/>
    </source>
</evidence>
<dbReference type="SUPFAM" id="SSF81321">
    <property type="entry name" value="Family A G protein-coupled receptor-like"/>
    <property type="match status" value="1"/>
</dbReference>
<evidence type="ECO:0000256" key="7">
    <source>
        <dbReference type="ARBA" id="ARBA00023170"/>
    </source>
</evidence>
<feature type="compositionally biased region" description="Basic and acidic residues" evidence="9">
    <location>
        <begin position="117"/>
        <end position="140"/>
    </location>
</feature>
<dbReference type="GO" id="GO:0004937">
    <property type="term" value="F:alpha1-adrenergic receptor activity"/>
    <property type="evidence" value="ECO:0007669"/>
    <property type="project" value="TreeGrafter"/>
</dbReference>
<keyword evidence="2" id="KW-1003">Cell membrane</keyword>
<keyword evidence="6 10" id="KW-0472">Membrane</keyword>
<dbReference type="GO" id="GO:0007204">
    <property type="term" value="P:positive regulation of cytosolic calcium ion concentration"/>
    <property type="evidence" value="ECO:0007669"/>
    <property type="project" value="TreeGrafter"/>
</dbReference>
<dbReference type="GO" id="GO:0043410">
    <property type="term" value="P:positive regulation of MAPK cascade"/>
    <property type="evidence" value="ECO:0007669"/>
    <property type="project" value="TreeGrafter"/>
</dbReference>
<keyword evidence="3 10" id="KW-0812">Transmembrane</keyword>
<evidence type="ECO:0000256" key="10">
    <source>
        <dbReference type="SAM" id="Phobius"/>
    </source>
</evidence>
<evidence type="ECO:0000313" key="13">
    <source>
        <dbReference type="Proteomes" id="UP000230750"/>
    </source>
</evidence>
<dbReference type="STRING" id="307972.A0A2G8JF80"/>
<evidence type="ECO:0000256" key="2">
    <source>
        <dbReference type="ARBA" id="ARBA00022475"/>
    </source>
</evidence>
<keyword evidence="5" id="KW-0297">G-protein coupled receptor</keyword>
<gene>
    <name evidence="12" type="ORF">BSL78_28816</name>
</gene>
<feature type="non-terminal residue" evidence="12">
    <location>
        <position position="169"/>
    </location>
</feature>
<dbReference type="PANTHER" id="PTHR24248:SF72">
    <property type="entry name" value="G-PROTEIN COUPLED RECEPTORS FAMILY 1 PROFILE DOMAIN-CONTAINING PROTEIN"/>
    <property type="match status" value="1"/>
</dbReference>
<dbReference type="GO" id="GO:0007200">
    <property type="term" value="P:phospholipase C-activating G protein-coupled receptor signaling pathway"/>
    <property type="evidence" value="ECO:0007669"/>
    <property type="project" value="TreeGrafter"/>
</dbReference>
<dbReference type="PANTHER" id="PTHR24248">
    <property type="entry name" value="ADRENERGIC RECEPTOR-RELATED G-PROTEIN COUPLED RECEPTOR"/>
    <property type="match status" value="1"/>
</dbReference>
<comment type="caution">
    <text evidence="12">The sequence shown here is derived from an EMBL/GenBank/DDBJ whole genome shotgun (WGS) entry which is preliminary data.</text>
</comment>
<evidence type="ECO:0000259" key="11">
    <source>
        <dbReference type="PROSITE" id="PS50262"/>
    </source>
</evidence>
<keyword evidence="4 10" id="KW-1133">Transmembrane helix</keyword>